<name>A0ACB7CEM4_9ASCO</name>
<protein>
    <submittedName>
        <fullName evidence="1">Uncharacterized protein</fullName>
    </submittedName>
</protein>
<accession>A0ACB7CEM4</accession>
<evidence type="ECO:0000313" key="1">
    <source>
        <dbReference type="EMBL" id="KAG4305527.1"/>
    </source>
</evidence>
<comment type="caution">
    <text evidence="1">The sequence shown here is derived from an EMBL/GenBank/DDBJ whole genome shotgun (WGS) entry which is preliminary data.</text>
</comment>
<sequence length="527" mass="58931">MQEVCKELNDKSNELATRCSNAQTTCKALVASAKEKCTALKTEVEKALKEDTLTNEECQPLLEQCYFYGPNCEGDEKEKCEKLKKSCSKQDFTFTPPDQPFNPIEPPVTLAQKIGLTVLYQKAAQDGVYIGSALTLDVLNLLALLTPKSTGKNIDKACKDVLDKNCKTLKTEYPMLSDLCDSSGKASDNGTNACTALKNKLDDLPQKIKARPGLQSSGDAIPWHELSDSLTEEDCKELESECSYFLPHKSNLEKPCKNVRVACYKRGLGAVANEALEDLLRGLFNETNSKPDKLLSELVEKCKKLKTKGELGNDELLSRCLQPDDARLLLLSDLRYKRMTLHFQLNEKRDFPNEKDCIDLERKCEIFGKDFGDFHNPCITLRRRCDVLRQAGDLEALLLVKTEGSLKNGQDCKKEAEKICRKDARLGRNGRSFACANATFTCQTITDSVKTKCHFLGQNIQIRNATTEISSKNTTDEKEDLCDFWEEYCDAYMPHSDTLSNEASGSEGECIKLKKACEAVIIPEQHS</sequence>
<dbReference type="EMBL" id="JABTEG010000003">
    <property type="protein sequence ID" value="KAG4305527.1"/>
    <property type="molecule type" value="Genomic_DNA"/>
</dbReference>
<organism evidence="1 2">
    <name type="scientific">Pneumocystis oryctolagi</name>
    <dbReference type="NCBI Taxonomy" id="42067"/>
    <lineage>
        <taxon>Eukaryota</taxon>
        <taxon>Fungi</taxon>
        <taxon>Dikarya</taxon>
        <taxon>Ascomycota</taxon>
        <taxon>Taphrinomycotina</taxon>
        <taxon>Pneumocystomycetes</taxon>
        <taxon>Pneumocystaceae</taxon>
        <taxon>Pneumocystis</taxon>
    </lineage>
</organism>
<gene>
    <name evidence="1" type="ORF">PORY_001083</name>
</gene>
<proteinExistence type="predicted"/>
<dbReference type="Proteomes" id="UP000768646">
    <property type="component" value="Unassembled WGS sequence"/>
</dbReference>
<evidence type="ECO:0000313" key="2">
    <source>
        <dbReference type="Proteomes" id="UP000768646"/>
    </source>
</evidence>
<keyword evidence="2" id="KW-1185">Reference proteome</keyword>
<reference evidence="1 2" key="1">
    <citation type="journal article" date="2021" name="Commun. Biol.">
        <title>Genomic insights into the host specific adaptation of the Pneumocystis genus.</title>
        <authorList>
            <person name="Cisse O.H."/>
            <person name="Ma L."/>
            <person name="Dekker J.P."/>
            <person name="Khil P.P."/>
            <person name="Youn J.-H."/>
            <person name="Brenchley J.M."/>
            <person name="Blair R."/>
            <person name="Pahar B."/>
            <person name="Chabe M."/>
            <person name="Van Rompay K.K.A."/>
            <person name="Keesler R."/>
            <person name="Sukura A."/>
            <person name="Hirsch V."/>
            <person name="Kutty G."/>
            <person name="Liu Y."/>
            <person name="Peng L."/>
            <person name="Chen J."/>
            <person name="Song J."/>
            <person name="Weissenbacher-Lang C."/>
            <person name="Xu J."/>
            <person name="Upham N.S."/>
            <person name="Stajich J.E."/>
            <person name="Cuomo C.A."/>
            <person name="Cushion M.T."/>
            <person name="Kovacs J.A."/>
        </authorList>
    </citation>
    <scope>NUCLEOTIDE SEQUENCE [LARGE SCALE GENOMIC DNA]</scope>
    <source>
        <strain evidence="1 2">RABM</strain>
    </source>
</reference>